<sequence>MSTLRILSIAVVLSSLMTVTLAEDLAHMIASLSSSCKGATAGLVTSPFGTCANVMGLVPVIGAPGSILSPLADWVTSSCTIAPCSNSTVAEAVASIDKGCADDVAKAVPAAIAISSIVANYATIRQLICAQPTNNATSCVTALFTNIEKGTKKELNITTLESVIVEGLPALVPILAALPKDQYCDDCGKELYNLLTGIKATRPPGSSTTAAAPNSDGIASAICGSSFVDGKHPSTIHQAPLSYANVSSTNITAGDSTSATSTVKAGTTAAANAPANSASGSSPPFLNFVSLFVIAYVGLCS</sequence>
<dbReference type="PANTHER" id="PTHR34862:SF1">
    <property type="entry name" value="SPARK DOMAIN-CONTAINING PROTEIN"/>
    <property type="match status" value="1"/>
</dbReference>
<dbReference type="OrthoDB" id="2536450at2759"/>
<gene>
    <name evidence="2" type="ORF">CROQUDRAFT_281553</name>
</gene>
<organism evidence="2 3">
    <name type="scientific">Cronartium quercuum f. sp. fusiforme G11</name>
    <dbReference type="NCBI Taxonomy" id="708437"/>
    <lineage>
        <taxon>Eukaryota</taxon>
        <taxon>Fungi</taxon>
        <taxon>Dikarya</taxon>
        <taxon>Basidiomycota</taxon>
        <taxon>Pucciniomycotina</taxon>
        <taxon>Pucciniomycetes</taxon>
        <taxon>Pucciniales</taxon>
        <taxon>Coleosporiaceae</taxon>
        <taxon>Cronartium</taxon>
    </lineage>
</organism>
<keyword evidence="3" id="KW-1185">Reference proteome</keyword>
<feature type="signal peptide" evidence="1">
    <location>
        <begin position="1"/>
        <end position="22"/>
    </location>
</feature>
<name>A0A9P6T727_9BASI</name>
<dbReference type="AlphaFoldDB" id="A0A9P6T727"/>
<proteinExistence type="predicted"/>
<dbReference type="PANTHER" id="PTHR34862">
    <property type="entry name" value="SPARK DOMAIN-CONTAINING PROTEIN"/>
    <property type="match status" value="1"/>
</dbReference>
<dbReference type="EMBL" id="MU167379">
    <property type="protein sequence ID" value="KAG0141607.1"/>
    <property type="molecule type" value="Genomic_DNA"/>
</dbReference>
<feature type="chain" id="PRO_5040389771" evidence="1">
    <location>
        <begin position="23"/>
        <end position="301"/>
    </location>
</feature>
<evidence type="ECO:0000313" key="2">
    <source>
        <dbReference type="EMBL" id="KAG0141607.1"/>
    </source>
</evidence>
<dbReference type="Proteomes" id="UP000886653">
    <property type="component" value="Unassembled WGS sequence"/>
</dbReference>
<evidence type="ECO:0000313" key="3">
    <source>
        <dbReference type="Proteomes" id="UP000886653"/>
    </source>
</evidence>
<keyword evidence="1" id="KW-0732">Signal</keyword>
<evidence type="ECO:0000256" key="1">
    <source>
        <dbReference type="SAM" id="SignalP"/>
    </source>
</evidence>
<accession>A0A9P6T727</accession>
<protein>
    <submittedName>
        <fullName evidence="2">Uncharacterized protein</fullName>
    </submittedName>
</protein>
<reference evidence="2" key="1">
    <citation type="submission" date="2013-11" db="EMBL/GenBank/DDBJ databases">
        <title>Genome sequence of the fusiform rust pathogen reveals effectors for host alternation and coevolution with pine.</title>
        <authorList>
            <consortium name="DOE Joint Genome Institute"/>
            <person name="Smith K."/>
            <person name="Pendleton A."/>
            <person name="Kubisiak T."/>
            <person name="Anderson C."/>
            <person name="Salamov A."/>
            <person name="Aerts A."/>
            <person name="Riley R."/>
            <person name="Clum A."/>
            <person name="Lindquist E."/>
            <person name="Ence D."/>
            <person name="Campbell M."/>
            <person name="Kronenberg Z."/>
            <person name="Feau N."/>
            <person name="Dhillon B."/>
            <person name="Hamelin R."/>
            <person name="Burleigh J."/>
            <person name="Smith J."/>
            <person name="Yandell M."/>
            <person name="Nelson C."/>
            <person name="Grigoriev I."/>
            <person name="Davis J."/>
        </authorList>
    </citation>
    <scope>NUCLEOTIDE SEQUENCE</scope>
    <source>
        <strain evidence="2">G11</strain>
    </source>
</reference>
<comment type="caution">
    <text evidence="2">The sequence shown here is derived from an EMBL/GenBank/DDBJ whole genome shotgun (WGS) entry which is preliminary data.</text>
</comment>